<keyword evidence="2" id="KW-0203">Cytokinin biosynthesis</keyword>
<evidence type="ECO:0000256" key="2">
    <source>
        <dbReference type="RuleBase" id="RU363015"/>
    </source>
</evidence>
<evidence type="ECO:0000313" key="4">
    <source>
        <dbReference type="Proteomes" id="UP000070346"/>
    </source>
</evidence>
<evidence type="ECO:0000313" key="3">
    <source>
        <dbReference type="EMBL" id="KXN76444.1"/>
    </source>
</evidence>
<keyword evidence="2" id="KW-0378">Hydrolase</keyword>
<comment type="caution">
    <text evidence="3">The sequence shown here is derived from an EMBL/GenBank/DDBJ whole genome shotgun (WGS) entry which is preliminary data.</text>
</comment>
<evidence type="ECO:0000256" key="1">
    <source>
        <dbReference type="ARBA" id="ARBA00006763"/>
    </source>
</evidence>
<dbReference type="RefSeq" id="WP_061400203.1">
    <property type="nucleotide sequence ID" value="NZ_LSNG01000021.1"/>
</dbReference>
<gene>
    <name evidence="3" type="ORF">AYJ53_04315</name>
</gene>
<organism evidence="3 4">
    <name type="scientific">Lactobacillus johnsonii</name>
    <dbReference type="NCBI Taxonomy" id="33959"/>
    <lineage>
        <taxon>Bacteria</taxon>
        <taxon>Bacillati</taxon>
        <taxon>Bacillota</taxon>
        <taxon>Bacilli</taxon>
        <taxon>Lactobacillales</taxon>
        <taxon>Lactobacillaceae</taxon>
        <taxon>Lactobacillus</taxon>
    </lineage>
</organism>
<dbReference type="EMBL" id="LSNG01000021">
    <property type="protein sequence ID" value="KXN76444.1"/>
    <property type="molecule type" value="Genomic_DNA"/>
</dbReference>
<reference evidence="3 4" key="1">
    <citation type="submission" date="2016-02" db="EMBL/GenBank/DDBJ databases">
        <title>Complete Genome Sequences of Lactobacillus johnsonii Strain W1.</title>
        <authorList>
            <person name="Sun Y."/>
            <person name="Wu X."/>
        </authorList>
    </citation>
    <scope>NUCLEOTIDE SEQUENCE [LARGE SCALE GENOMIC DNA]</scope>
    <source>
        <strain evidence="3 4">W1</strain>
    </source>
</reference>
<proteinExistence type="inferred from homology"/>
<dbReference type="OrthoDB" id="9801098at2"/>
<dbReference type="PANTHER" id="PTHR31223:SF70">
    <property type="entry name" value="LOG FAMILY PROTEIN YJL055W"/>
    <property type="match status" value="1"/>
</dbReference>
<sequence>MIKKLAVYCGARAGNRPEYIKAAYNFGKKMADHQIELVYGGGKFGLMRAVADGVLENGGVVHGIITEELKDRGAAYDKVQDFRVVPNMDKRKDTMMNLADGMVALPGSIGTLEEISQAISWTAIGDNAKPVAFYNYEGFYDYLDKLLKRMNQDDFLENIYLDAIYFGTDFDKILQFMEDYQAPAYRKY</sequence>
<dbReference type="AlphaFoldDB" id="A0A9X0LY21"/>
<protein>
    <recommendedName>
        <fullName evidence="2">Cytokinin riboside 5'-monophosphate phosphoribohydrolase</fullName>
        <ecNumber evidence="2">3.2.2.n1</ecNumber>
    </recommendedName>
</protein>
<dbReference type="Gene3D" id="3.40.50.450">
    <property type="match status" value="1"/>
</dbReference>
<dbReference type="InterPro" id="IPR005269">
    <property type="entry name" value="LOG"/>
</dbReference>
<name>A0A9X0LY21_LACJH</name>
<dbReference type="InterPro" id="IPR031100">
    <property type="entry name" value="LOG_fam"/>
</dbReference>
<dbReference type="GO" id="GO:0016799">
    <property type="term" value="F:hydrolase activity, hydrolyzing N-glycosyl compounds"/>
    <property type="evidence" value="ECO:0007669"/>
    <property type="project" value="TreeGrafter"/>
</dbReference>
<comment type="similarity">
    <text evidence="1 2">Belongs to the LOG family.</text>
</comment>
<dbReference type="NCBIfam" id="TIGR00730">
    <property type="entry name" value="Rossman fold protein, TIGR00730 family"/>
    <property type="match status" value="1"/>
</dbReference>
<accession>A0A9X0LY21</accession>
<dbReference type="GO" id="GO:0005829">
    <property type="term" value="C:cytosol"/>
    <property type="evidence" value="ECO:0007669"/>
    <property type="project" value="TreeGrafter"/>
</dbReference>
<dbReference type="PANTHER" id="PTHR31223">
    <property type="entry name" value="LOG FAMILY PROTEIN YJL055W"/>
    <property type="match status" value="1"/>
</dbReference>
<dbReference type="Proteomes" id="UP000070346">
    <property type="component" value="Unassembled WGS sequence"/>
</dbReference>
<dbReference type="Pfam" id="PF03641">
    <property type="entry name" value="Lysine_decarbox"/>
    <property type="match status" value="1"/>
</dbReference>
<dbReference type="EC" id="3.2.2.n1" evidence="2"/>
<dbReference type="SUPFAM" id="SSF102405">
    <property type="entry name" value="MCP/YpsA-like"/>
    <property type="match status" value="1"/>
</dbReference>
<dbReference type="GO" id="GO:0009691">
    <property type="term" value="P:cytokinin biosynthetic process"/>
    <property type="evidence" value="ECO:0007669"/>
    <property type="project" value="UniProtKB-UniRule"/>
</dbReference>